<evidence type="ECO:0000256" key="7">
    <source>
        <dbReference type="ARBA" id="ARBA00023141"/>
    </source>
</evidence>
<dbReference type="GO" id="GO:0005737">
    <property type="term" value="C:cytoplasm"/>
    <property type="evidence" value="ECO:0007669"/>
    <property type="project" value="TreeGrafter"/>
</dbReference>
<dbReference type="InterPro" id="IPR006219">
    <property type="entry name" value="DAHP_synth_1"/>
</dbReference>
<evidence type="ECO:0000256" key="6">
    <source>
        <dbReference type="ARBA" id="ARBA00022679"/>
    </source>
</evidence>
<dbReference type="GO" id="GO:0003849">
    <property type="term" value="F:3-deoxy-7-phosphoheptulonate synthase activity"/>
    <property type="evidence" value="ECO:0007669"/>
    <property type="project" value="UniProtKB-EC"/>
</dbReference>
<evidence type="ECO:0000313" key="14">
    <source>
        <dbReference type="EMBL" id="CAE6397222.1"/>
    </source>
</evidence>
<dbReference type="Proteomes" id="UP000663843">
    <property type="component" value="Unassembled WGS sequence"/>
</dbReference>
<comment type="pathway">
    <text evidence="2">Metabolic intermediate biosynthesis; chorismate biosynthesis; chorismate from D-erythrose 4-phosphate and phosphoenolpyruvate: step 1/7.</text>
</comment>
<comment type="caution">
    <text evidence="14">The sequence shown here is derived from an EMBL/GenBank/DDBJ whole genome shotgun (WGS) entry which is preliminary data.</text>
</comment>
<keyword evidence="5" id="KW-0028">Amino-acid biosynthesis</keyword>
<dbReference type="FunFam" id="3.20.20.70:FF:000005">
    <property type="entry name" value="Phospho-2-dehydro-3-deoxyheptonate aldolase"/>
    <property type="match status" value="1"/>
</dbReference>
<reference evidence="14" key="1">
    <citation type="submission" date="2021-01" db="EMBL/GenBank/DDBJ databases">
        <authorList>
            <person name="Kaushik A."/>
        </authorList>
    </citation>
    <scope>NUCLEOTIDE SEQUENCE</scope>
    <source>
        <strain evidence="14">AG2-2IIIB</strain>
    </source>
</reference>
<dbReference type="AlphaFoldDB" id="A0A8H2WR32"/>
<dbReference type="InterPro" id="IPR006218">
    <property type="entry name" value="DAHP1/KDSA"/>
</dbReference>
<dbReference type="NCBIfam" id="TIGR00034">
    <property type="entry name" value="aroFGH"/>
    <property type="match status" value="1"/>
</dbReference>
<protein>
    <recommendedName>
        <fullName evidence="4">3-deoxy-7-phosphoheptulonate synthase</fullName>
        <ecNumber evidence="4">2.5.1.54</ecNumber>
    </recommendedName>
    <alternativeName>
        <fullName evidence="10">3-deoxy-D-arabino-heptulosonate 7-phosphate synthase</fullName>
    </alternativeName>
    <alternativeName>
        <fullName evidence="9">DAHP synthase</fullName>
    </alternativeName>
    <alternativeName>
        <fullName evidence="8">Phospho-2-keto-3-deoxyheptonate aldolase</fullName>
    </alternativeName>
</protein>
<evidence type="ECO:0000256" key="4">
    <source>
        <dbReference type="ARBA" id="ARBA00012694"/>
    </source>
</evidence>
<dbReference type="Pfam" id="PF00793">
    <property type="entry name" value="DAHP_synth_1"/>
    <property type="match status" value="1"/>
</dbReference>
<keyword evidence="7" id="KW-0057">Aromatic amino acid biosynthesis</keyword>
<comment type="catalytic activity">
    <reaction evidence="11">
        <text>D-erythrose 4-phosphate + phosphoenolpyruvate + H2O = 7-phospho-2-dehydro-3-deoxy-D-arabino-heptonate + phosphate</text>
        <dbReference type="Rhea" id="RHEA:14717"/>
        <dbReference type="ChEBI" id="CHEBI:15377"/>
        <dbReference type="ChEBI" id="CHEBI:16897"/>
        <dbReference type="ChEBI" id="CHEBI:43474"/>
        <dbReference type="ChEBI" id="CHEBI:58394"/>
        <dbReference type="ChEBI" id="CHEBI:58702"/>
        <dbReference type="EC" id="2.5.1.54"/>
    </reaction>
</comment>
<dbReference type="GO" id="GO:0008652">
    <property type="term" value="P:amino acid biosynthetic process"/>
    <property type="evidence" value="ECO:0007669"/>
    <property type="project" value="UniProtKB-KW"/>
</dbReference>
<dbReference type="EC" id="2.5.1.54" evidence="4"/>
<dbReference type="EMBL" id="CAJMWT010001382">
    <property type="protein sequence ID" value="CAE6397222.1"/>
    <property type="molecule type" value="Genomic_DNA"/>
</dbReference>
<evidence type="ECO:0000256" key="2">
    <source>
        <dbReference type="ARBA" id="ARBA00004688"/>
    </source>
</evidence>
<evidence type="ECO:0000256" key="9">
    <source>
        <dbReference type="ARBA" id="ARBA00031349"/>
    </source>
</evidence>
<evidence type="ECO:0000256" key="8">
    <source>
        <dbReference type="ARBA" id="ARBA00031111"/>
    </source>
</evidence>
<accession>A0A8H2WR32</accession>
<evidence type="ECO:0000256" key="12">
    <source>
        <dbReference type="SAM" id="MobiDB-lite"/>
    </source>
</evidence>
<dbReference type="Gene3D" id="3.20.20.70">
    <property type="entry name" value="Aldolase class I"/>
    <property type="match status" value="1"/>
</dbReference>
<comment type="function">
    <text evidence="1">Stereospecific condensation of phosphoenolpyruvate (PEP) and D-erythrose-4-phosphate (E4P) giving rise to 3-deoxy-D-arabino-heptulosonate-7-phosphate (DAHP).</text>
</comment>
<evidence type="ECO:0000256" key="11">
    <source>
        <dbReference type="ARBA" id="ARBA00047508"/>
    </source>
</evidence>
<dbReference type="PANTHER" id="PTHR21225">
    <property type="entry name" value="PHOSPHO-2-DEHYDRO-3-DEOXYHEPTONATE ALDOLASE DAHP SYNTHETASE"/>
    <property type="match status" value="1"/>
</dbReference>
<feature type="domain" description="DAHP synthetase I/KDSA" evidence="13">
    <location>
        <begin position="128"/>
        <end position="428"/>
    </location>
</feature>
<proteinExistence type="inferred from homology"/>
<comment type="similarity">
    <text evidence="3">Belongs to the class-I DAHP synthase family.</text>
</comment>
<gene>
    <name evidence="14" type="ORF">RDB_LOCUS34227</name>
</gene>
<feature type="region of interest" description="Disordered" evidence="12">
    <location>
        <begin position="1"/>
        <end position="20"/>
    </location>
</feature>
<name>A0A8H2WR32_9AGAM</name>
<dbReference type="SUPFAM" id="SSF51569">
    <property type="entry name" value="Aldolase"/>
    <property type="match status" value="1"/>
</dbReference>
<dbReference type="InterPro" id="IPR013785">
    <property type="entry name" value="Aldolase_TIM"/>
</dbReference>
<evidence type="ECO:0000313" key="15">
    <source>
        <dbReference type="Proteomes" id="UP000663843"/>
    </source>
</evidence>
<organism evidence="14 15">
    <name type="scientific">Rhizoctonia solani</name>
    <dbReference type="NCBI Taxonomy" id="456999"/>
    <lineage>
        <taxon>Eukaryota</taxon>
        <taxon>Fungi</taxon>
        <taxon>Dikarya</taxon>
        <taxon>Basidiomycota</taxon>
        <taxon>Agaricomycotina</taxon>
        <taxon>Agaricomycetes</taxon>
        <taxon>Cantharellales</taxon>
        <taxon>Ceratobasidiaceae</taxon>
        <taxon>Rhizoctonia</taxon>
    </lineage>
</organism>
<evidence type="ECO:0000259" key="13">
    <source>
        <dbReference type="Pfam" id="PF00793"/>
    </source>
</evidence>
<keyword evidence="6" id="KW-0808">Transferase</keyword>
<dbReference type="GO" id="GO:0009073">
    <property type="term" value="P:aromatic amino acid family biosynthetic process"/>
    <property type="evidence" value="ECO:0007669"/>
    <property type="project" value="UniProtKB-KW"/>
</dbReference>
<dbReference type="NCBIfam" id="NF009395">
    <property type="entry name" value="PRK12755.1"/>
    <property type="match status" value="1"/>
</dbReference>
<evidence type="ECO:0000256" key="1">
    <source>
        <dbReference type="ARBA" id="ARBA00003726"/>
    </source>
</evidence>
<evidence type="ECO:0000256" key="3">
    <source>
        <dbReference type="ARBA" id="ARBA00007985"/>
    </source>
</evidence>
<evidence type="ECO:0000256" key="5">
    <source>
        <dbReference type="ARBA" id="ARBA00022605"/>
    </source>
</evidence>
<dbReference type="PANTHER" id="PTHR21225:SF12">
    <property type="entry name" value="PHOSPHO-2-DEHYDRO-3-DEOXYHEPTONATE ALDOLASE, TYROSINE-INHIBITED"/>
    <property type="match status" value="1"/>
</dbReference>
<sequence>MIGIEFVTPDRDSPGSGASSTGIALCPWDGGGELMVRDGHVQRYKKRPAQVTISPSASFLLSSLRFQLQHTLQAAMSSTPFPDDAERLQKYIEDRRVIGYDPLVQPALLKHEIPASKQSQDTIARARFAASRIIAGQDDRLLVIVGPCSIHDPQQAIEYAERLKSKLSEWDGLLVIMRAYFEKPRTTVGWKGLINDPDIDGSFQINKGIRVARQLLCDLTDRGVPVGSELLDTISPQYIADLISWGAIGARTTESQLHRELTSGVSFPVGFKNGTDGSVSVAVDAMRAAASPHAFMGVTEQGLAAIVKTRGNQDVHVILRGGTKGPNYSAEHVQPASAAIRKARPADHPSIMVDCSHGNSSKNHNNQPKVCADICSQLIAGETSITGVMIESNINAGRQDVPAEGVSGLKYGVSITDACIDWETTVETLNALNDAAKQRRAVLIERQFTKKA</sequence>
<evidence type="ECO:0000256" key="10">
    <source>
        <dbReference type="ARBA" id="ARBA00032193"/>
    </source>
</evidence>